<feature type="compositionally biased region" description="Acidic residues" evidence="5">
    <location>
        <begin position="166"/>
        <end position="194"/>
    </location>
</feature>
<dbReference type="GO" id="GO:0036374">
    <property type="term" value="F:glutathione hydrolase activity"/>
    <property type="evidence" value="ECO:0007669"/>
    <property type="project" value="UniProtKB-EC"/>
</dbReference>
<keyword evidence="3 7" id="KW-0378">Hydrolase</keyword>
<dbReference type="PANTHER" id="PTHR43199:SF1">
    <property type="entry name" value="GLUTATHIONE HYDROLASE PROENZYME"/>
    <property type="match status" value="1"/>
</dbReference>
<evidence type="ECO:0000256" key="5">
    <source>
        <dbReference type="SAM" id="MobiDB-lite"/>
    </source>
</evidence>
<keyword evidence="4" id="KW-0865">Zymogen</keyword>
<evidence type="ECO:0000256" key="3">
    <source>
        <dbReference type="ARBA" id="ARBA00022801"/>
    </source>
</evidence>
<dbReference type="InterPro" id="IPR043138">
    <property type="entry name" value="GGT_lsub"/>
</dbReference>
<dbReference type="SUPFAM" id="SSF56235">
    <property type="entry name" value="N-terminal nucleophile aminohydrolases (Ntn hydrolases)"/>
    <property type="match status" value="2"/>
</dbReference>
<feature type="compositionally biased region" description="Acidic residues" evidence="5">
    <location>
        <begin position="142"/>
        <end position="156"/>
    </location>
</feature>
<reference evidence="7 8" key="1">
    <citation type="submission" date="2023-07" db="EMBL/GenBank/DDBJ databases">
        <title>Genomic Encyclopedia of Type Strains, Phase IV (KMG-IV): sequencing the most valuable type-strain genomes for metagenomic binning, comparative biology and taxonomic classification.</title>
        <authorList>
            <person name="Goeker M."/>
        </authorList>
    </citation>
    <scope>NUCLEOTIDE SEQUENCE [LARGE SCALE GENOMIC DNA]</scope>
    <source>
        <strain evidence="7 8">DSM 9768</strain>
    </source>
</reference>
<protein>
    <submittedName>
        <fullName evidence="7">Gamma-glutamyltranspeptidase/glutathione hydrolase</fullName>
        <ecNumber evidence="7">2.3.2.2</ecNumber>
        <ecNumber evidence="7">3.4.19.13</ecNumber>
    </submittedName>
</protein>
<dbReference type="InterPro" id="IPR043137">
    <property type="entry name" value="GGT_ssub_C"/>
</dbReference>
<dbReference type="EC" id="2.3.2.2" evidence="7"/>
<dbReference type="Gene3D" id="1.10.246.130">
    <property type="match status" value="1"/>
</dbReference>
<comment type="similarity">
    <text evidence="1">Belongs to the gamma-glutamyltransferase family.</text>
</comment>
<dbReference type="InterPro" id="IPR029055">
    <property type="entry name" value="Ntn_hydrolases_N"/>
</dbReference>
<feature type="region of interest" description="Disordered" evidence="5">
    <location>
        <begin position="140"/>
        <end position="218"/>
    </location>
</feature>
<evidence type="ECO:0000256" key="2">
    <source>
        <dbReference type="ARBA" id="ARBA00022679"/>
    </source>
</evidence>
<keyword evidence="6" id="KW-0472">Membrane</keyword>
<proteinExistence type="inferred from homology"/>
<organism evidence="7 8">
    <name type="scientific">Evansella vedderi</name>
    <dbReference type="NCBI Taxonomy" id="38282"/>
    <lineage>
        <taxon>Bacteria</taxon>
        <taxon>Bacillati</taxon>
        <taxon>Bacillota</taxon>
        <taxon>Bacilli</taxon>
        <taxon>Bacillales</taxon>
        <taxon>Bacillaceae</taxon>
        <taxon>Evansella</taxon>
    </lineage>
</organism>
<dbReference type="GO" id="GO:0103068">
    <property type="term" value="F:leukotriene C4 gamma-glutamyl transferase activity"/>
    <property type="evidence" value="ECO:0007669"/>
    <property type="project" value="UniProtKB-EC"/>
</dbReference>
<dbReference type="Gene3D" id="3.60.20.40">
    <property type="match status" value="1"/>
</dbReference>
<keyword evidence="6" id="KW-0812">Transmembrane</keyword>
<dbReference type="RefSeq" id="WP_307330631.1">
    <property type="nucleotide sequence ID" value="NZ_JAUSUG010000024.1"/>
</dbReference>
<name>A0ABU0A173_9BACI</name>
<evidence type="ECO:0000256" key="6">
    <source>
        <dbReference type="SAM" id="Phobius"/>
    </source>
</evidence>
<dbReference type="Pfam" id="PF01019">
    <property type="entry name" value="G_glu_transpept"/>
    <property type="match status" value="3"/>
</dbReference>
<dbReference type="PANTHER" id="PTHR43199">
    <property type="entry name" value="GLUTATHIONE HYDROLASE"/>
    <property type="match status" value="1"/>
</dbReference>
<evidence type="ECO:0000256" key="1">
    <source>
        <dbReference type="ARBA" id="ARBA00009381"/>
    </source>
</evidence>
<dbReference type="EC" id="3.4.19.13" evidence="7"/>
<evidence type="ECO:0000313" key="8">
    <source>
        <dbReference type="Proteomes" id="UP001230005"/>
    </source>
</evidence>
<feature type="transmembrane region" description="Helical" evidence="6">
    <location>
        <begin position="7"/>
        <end position="24"/>
    </location>
</feature>
<keyword evidence="8" id="KW-1185">Reference proteome</keyword>
<keyword evidence="2 7" id="KW-0808">Transferase</keyword>
<sequence>MRLRQLTNLIGIPLIIIFIIGAVIEVSPEREEVRTRQEELPPLASETAYGVSAANPYAVEVGMQIMEQGGNAIDAAIAVSFMLGVVEPYGSGIGGGGSMLIYDPNMETENKVQYIDYRETAPLELVTTSMLEEQRRIQAAEAETEPLNLEEEEEPTTDVPVPTTPETEEMEEEADQAADQEEDPLVGSEDEEPETTTNESHEKEDETLPPISEQDINREEMRDFGVPGFLKGMAHLHEKYGTIPMENLIQPSIDRAREGFEVDAYLADRFFYAQNRIYHASIPHFFPENDFIREGQTLVQTELAETMEEIRDLGPEAYFHEVLAPEMARKYPLITENDFQEYTIWEEGEIPTGTYMGYTVYAAPPPLGGPVLVQALQMAEEMGLDSYNFSPPNGEEGPFANWDETTLLQYIDFMENMIGINDRTYRRRLSDIGDPNTSELARRKMGEIYERDYVRNMIAEWERELEIIQDDLLPGSEDNMELEEGTETFLPSEKTDWRSRKLVEKIKPIRKKYVHQQDEPSQSIKEETDGMMATAFFGENEYKASPFFDAQSELNHHNNTTHFVIVDKDGRMVSATHTLSNFFGSGEYYKGFFLNDQLSNFSQTPGSINEPKPGRRPRSFMTPAILIEEIEGHVNEVIGIGSPGGARIPMMMAHTLVYYGLQGMDFDDAVEMLRFQYDYNEGLQQFEVRLESAYQQSELYPILREHLLNRGFRTTIENGNMYFGGIQALIHNVREGVIDGNADPRRGGKWDRAEYDEG</sequence>
<keyword evidence="7" id="KW-0012">Acyltransferase</keyword>
<evidence type="ECO:0000256" key="4">
    <source>
        <dbReference type="ARBA" id="ARBA00023145"/>
    </source>
</evidence>
<comment type="caution">
    <text evidence="7">The sequence shown here is derived from an EMBL/GenBank/DDBJ whole genome shotgun (WGS) entry which is preliminary data.</text>
</comment>
<keyword evidence="6" id="KW-1133">Transmembrane helix</keyword>
<dbReference type="InterPro" id="IPR051792">
    <property type="entry name" value="GGT_bact"/>
</dbReference>
<evidence type="ECO:0000313" key="7">
    <source>
        <dbReference type="EMBL" id="MDQ0257233.1"/>
    </source>
</evidence>
<accession>A0ABU0A173</accession>
<gene>
    <name evidence="7" type="ORF">J2S74_004691</name>
</gene>
<dbReference type="Proteomes" id="UP001230005">
    <property type="component" value="Unassembled WGS sequence"/>
</dbReference>
<dbReference type="EMBL" id="JAUSUG010000024">
    <property type="protein sequence ID" value="MDQ0257233.1"/>
    <property type="molecule type" value="Genomic_DNA"/>
</dbReference>